<dbReference type="AlphaFoldDB" id="I2F4E9"/>
<keyword evidence="1" id="KW-0812">Transmembrane</keyword>
<protein>
    <submittedName>
        <fullName evidence="2">Uncharacterized protein</fullName>
    </submittedName>
</protein>
<evidence type="ECO:0000313" key="2">
    <source>
        <dbReference type="EMBL" id="AFK06802.1"/>
    </source>
</evidence>
<feature type="transmembrane region" description="Helical" evidence="1">
    <location>
        <begin position="134"/>
        <end position="152"/>
    </location>
</feature>
<dbReference type="EMBL" id="CP003532">
    <property type="protein sequence ID" value="AFK06802.1"/>
    <property type="molecule type" value="Genomic_DNA"/>
</dbReference>
<gene>
    <name evidence="2" type="ORF">Theba_1097</name>
</gene>
<keyword evidence="3" id="KW-1185">Reference proteome</keyword>
<evidence type="ECO:0000256" key="1">
    <source>
        <dbReference type="SAM" id="Phobius"/>
    </source>
</evidence>
<reference evidence="2 3" key="1">
    <citation type="journal article" date="2012" name="Genome Biol. Evol.">
        <title>Genome Sequence of the Mesophilic Thermotogales Bacterium Mesotoga prima MesG1.Ag.4.2 Reveals the Largest Thermotogales Genome To Date.</title>
        <authorList>
            <person name="Zhaxybayeva O."/>
            <person name="Swithers K.S."/>
            <person name="Foght J."/>
            <person name="Green A.G."/>
            <person name="Bruce D."/>
            <person name="Detter C."/>
            <person name="Han S."/>
            <person name="Teshima H."/>
            <person name="Han J."/>
            <person name="Woyke T."/>
            <person name="Pitluck S."/>
            <person name="Nolan M."/>
            <person name="Ivanova N."/>
            <person name="Pati A."/>
            <person name="Land M.L."/>
            <person name="Dlutek M."/>
            <person name="Doolittle W.F."/>
            <person name="Noll K.M."/>
            <person name="Nesbo C.L."/>
        </authorList>
    </citation>
    <scope>NUCLEOTIDE SEQUENCE [LARGE SCALE GENOMIC DNA]</scope>
    <source>
        <strain evidence="3">mesG1.Ag.4.2</strain>
    </source>
</reference>
<dbReference type="KEGG" id="mpg:Theba_1097"/>
<dbReference type="RefSeq" id="WP_014730799.1">
    <property type="nucleotide sequence ID" value="NC_017934.1"/>
</dbReference>
<dbReference type="STRING" id="660470.Theba_1097"/>
<evidence type="ECO:0000313" key="3">
    <source>
        <dbReference type="Proteomes" id="UP000002881"/>
    </source>
</evidence>
<feature type="transmembrane region" description="Helical" evidence="1">
    <location>
        <begin position="7"/>
        <end position="25"/>
    </location>
</feature>
<accession>I2F4E9</accession>
<keyword evidence="1" id="KW-1133">Transmembrane helix</keyword>
<proteinExistence type="predicted"/>
<name>I2F4E9_9BACT</name>
<feature type="transmembrane region" description="Helical" evidence="1">
    <location>
        <begin position="57"/>
        <end position="80"/>
    </location>
</feature>
<organism evidence="2 3">
    <name type="scientific">Mesotoga prima MesG1.Ag.4.2</name>
    <dbReference type="NCBI Taxonomy" id="660470"/>
    <lineage>
        <taxon>Bacteria</taxon>
        <taxon>Thermotogati</taxon>
        <taxon>Thermotogota</taxon>
        <taxon>Thermotogae</taxon>
        <taxon>Kosmotogales</taxon>
        <taxon>Kosmotogaceae</taxon>
        <taxon>Mesotoga</taxon>
    </lineage>
</organism>
<dbReference type="HOGENOM" id="CLU_129275_0_0_0"/>
<keyword evidence="1" id="KW-0472">Membrane</keyword>
<sequence length="160" mass="17593" precursor="true">MMNRDTIIRIIIGAIMVLLGIFTIFVKSFTLNLWLLLIWIPAVFMEYRAFSGRDRNLFVPAGVLITIAVILSLNVIFPGFITEGGWALFIAAPAVGLFQSYFGREEKDKGVLTAASFLSALSILFLLISVAPTVLGIFIGIVLLGVGGLVVYKNLRTIRR</sequence>
<feature type="transmembrane region" description="Helical" evidence="1">
    <location>
        <begin position="110"/>
        <end position="128"/>
    </location>
</feature>
<feature type="transmembrane region" description="Helical" evidence="1">
    <location>
        <begin position="86"/>
        <end position="103"/>
    </location>
</feature>
<dbReference type="Proteomes" id="UP000002881">
    <property type="component" value="Chromosome"/>
</dbReference>
<feature type="transmembrane region" description="Helical" evidence="1">
    <location>
        <begin position="31"/>
        <end position="50"/>
    </location>
</feature>
<dbReference type="GeneID" id="87106927"/>